<evidence type="ECO:0000256" key="1">
    <source>
        <dbReference type="ARBA" id="ARBA00004141"/>
    </source>
</evidence>
<dbReference type="SUPFAM" id="SSF103473">
    <property type="entry name" value="MFS general substrate transporter"/>
    <property type="match status" value="1"/>
</dbReference>
<dbReference type="InterPro" id="IPR020846">
    <property type="entry name" value="MFS_dom"/>
</dbReference>
<dbReference type="PRINTS" id="PR00171">
    <property type="entry name" value="SUGRTRNSPORT"/>
</dbReference>
<comment type="subcellular location">
    <subcellularLocation>
        <location evidence="1">Membrane</location>
        <topology evidence="1">Multi-pass membrane protein</topology>
    </subcellularLocation>
</comment>
<gene>
    <name evidence="10" type="ORF">ESCO_005285</name>
</gene>
<dbReference type="AlphaFoldDB" id="A0A0M8MVU9"/>
<feature type="transmembrane region" description="Helical" evidence="8">
    <location>
        <begin position="271"/>
        <end position="294"/>
    </location>
</feature>
<dbReference type="Proteomes" id="UP000053831">
    <property type="component" value="Unassembled WGS sequence"/>
</dbReference>
<keyword evidence="11" id="KW-1185">Reference proteome</keyword>
<feature type="transmembrane region" description="Helical" evidence="8">
    <location>
        <begin position="339"/>
        <end position="360"/>
    </location>
</feature>
<feature type="transmembrane region" description="Helical" evidence="8">
    <location>
        <begin position="54"/>
        <end position="75"/>
    </location>
</feature>
<comment type="caution">
    <text evidence="10">The sequence shown here is derived from an EMBL/GenBank/DDBJ whole genome shotgun (WGS) entry which is preliminary data.</text>
</comment>
<evidence type="ECO:0000256" key="3">
    <source>
        <dbReference type="ARBA" id="ARBA00022448"/>
    </source>
</evidence>
<dbReference type="InterPro" id="IPR050360">
    <property type="entry name" value="MFS_Sugar_Transporters"/>
</dbReference>
<proteinExistence type="inferred from homology"/>
<feature type="transmembrane region" description="Helical" evidence="8">
    <location>
        <begin position="12"/>
        <end position="34"/>
    </location>
</feature>
<evidence type="ECO:0000313" key="11">
    <source>
        <dbReference type="Proteomes" id="UP000053831"/>
    </source>
</evidence>
<dbReference type="EMBL" id="LGSR01000017">
    <property type="protein sequence ID" value="KOS20406.1"/>
    <property type="molecule type" value="Genomic_DNA"/>
</dbReference>
<dbReference type="PANTHER" id="PTHR48022">
    <property type="entry name" value="PLASTIDIC GLUCOSE TRANSPORTER 4"/>
    <property type="match status" value="1"/>
</dbReference>
<evidence type="ECO:0000256" key="2">
    <source>
        <dbReference type="ARBA" id="ARBA00010992"/>
    </source>
</evidence>
<sequence length="506" mass="54295">MALIPRVPYHVWASIPASFVALLFGLDTGCIGPVTTMPSFISTFGAFSPTVHGAVVSAALIPGAITALIAGALVSRFGHAKLIALGSFIHAVGAAIECSSVGNLGNFVFGRLVKGIGTGLFLSNVFVQVSEASPLRARGVMMALPQFMTVSGLVLGYFICYGTAKLGSSSAAWRLPLAIDSGLGFLLSASFWVTPSSPRWLASKGRVDEALAVARRLDFDQAECDALVSASFASDTQSDDHGRGMTLGETLRLTLIEFRQAFSAPFRKRTLFGCFLMAMQQFTGIDAVLYYAPILFTQAGLKGDQATFLASGVTAIVILAATVLATIFANSWGRRTTSIVGGVLITVLMLLMGSLYAANVIGENHRSEAGKWMILICIYLFAITFSCTWAVSFRTFLVETMPRKTRSSASSLAQSCNWIANYIVAFITPVFLSQASYGAYYMFAGCSLLCTVVIVLYMVETKGYSLETIEQRYNERASNATGSSAVRWFKLKGLRHRIHESPSVAV</sequence>
<keyword evidence="4 8" id="KW-0812">Transmembrane</keyword>
<accession>A0A0M8MVU9</accession>
<dbReference type="OrthoDB" id="5399138at2759"/>
<dbReference type="InterPro" id="IPR005828">
    <property type="entry name" value="MFS_sugar_transport-like"/>
</dbReference>
<feature type="transmembrane region" description="Helical" evidence="8">
    <location>
        <begin position="139"/>
        <end position="159"/>
    </location>
</feature>
<feature type="transmembrane region" description="Helical" evidence="8">
    <location>
        <begin position="306"/>
        <end position="327"/>
    </location>
</feature>
<dbReference type="GO" id="GO:0005351">
    <property type="term" value="F:carbohydrate:proton symporter activity"/>
    <property type="evidence" value="ECO:0007669"/>
    <property type="project" value="TreeGrafter"/>
</dbReference>
<dbReference type="FunFam" id="1.20.1250.20:FF:000134">
    <property type="entry name" value="MFS sugar transporter protein"/>
    <property type="match status" value="1"/>
</dbReference>
<dbReference type="GO" id="GO:0016020">
    <property type="term" value="C:membrane"/>
    <property type="evidence" value="ECO:0007669"/>
    <property type="project" value="UniProtKB-SubCell"/>
</dbReference>
<dbReference type="InterPro" id="IPR036259">
    <property type="entry name" value="MFS_trans_sf"/>
</dbReference>
<evidence type="ECO:0000256" key="5">
    <source>
        <dbReference type="ARBA" id="ARBA00022989"/>
    </source>
</evidence>
<evidence type="ECO:0000256" key="4">
    <source>
        <dbReference type="ARBA" id="ARBA00022692"/>
    </source>
</evidence>
<dbReference type="Pfam" id="PF00083">
    <property type="entry name" value="Sugar_tr"/>
    <property type="match status" value="1"/>
</dbReference>
<dbReference type="NCBIfam" id="TIGR00879">
    <property type="entry name" value="SP"/>
    <property type="match status" value="1"/>
</dbReference>
<evidence type="ECO:0000256" key="6">
    <source>
        <dbReference type="ARBA" id="ARBA00023136"/>
    </source>
</evidence>
<evidence type="ECO:0000259" key="9">
    <source>
        <dbReference type="PROSITE" id="PS50850"/>
    </source>
</evidence>
<keyword evidence="6 8" id="KW-0472">Membrane</keyword>
<feature type="transmembrane region" description="Helical" evidence="8">
    <location>
        <begin position="82"/>
        <end position="102"/>
    </location>
</feature>
<comment type="similarity">
    <text evidence="2 7">Belongs to the major facilitator superfamily. Sugar transporter (TC 2.A.1.1) family.</text>
</comment>
<feature type="transmembrane region" description="Helical" evidence="8">
    <location>
        <begin position="171"/>
        <end position="194"/>
    </location>
</feature>
<feature type="transmembrane region" description="Helical" evidence="8">
    <location>
        <begin position="372"/>
        <end position="391"/>
    </location>
</feature>
<evidence type="ECO:0000313" key="10">
    <source>
        <dbReference type="EMBL" id="KOS20406.1"/>
    </source>
</evidence>
<keyword evidence="3 7" id="KW-0813">Transport</keyword>
<feature type="domain" description="Major facilitator superfamily (MFS) profile" evidence="9">
    <location>
        <begin position="13"/>
        <end position="462"/>
    </location>
</feature>
<keyword evidence="5 8" id="KW-1133">Transmembrane helix</keyword>
<dbReference type="PROSITE" id="PS50850">
    <property type="entry name" value="MFS"/>
    <property type="match status" value="1"/>
</dbReference>
<dbReference type="PANTHER" id="PTHR48022:SF2">
    <property type="entry name" value="PLASTIDIC GLUCOSE TRANSPORTER 4"/>
    <property type="match status" value="1"/>
</dbReference>
<feature type="transmembrane region" description="Helical" evidence="8">
    <location>
        <begin position="108"/>
        <end position="127"/>
    </location>
</feature>
<protein>
    <submittedName>
        <fullName evidence="10">Hexose transporter 2</fullName>
    </submittedName>
</protein>
<feature type="transmembrane region" description="Helical" evidence="8">
    <location>
        <begin position="412"/>
        <end position="432"/>
    </location>
</feature>
<evidence type="ECO:0000256" key="7">
    <source>
        <dbReference type="RuleBase" id="RU003346"/>
    </source>
</evidence>
<evidence type="ECO:0000256" key="8">
    <source>
        <dbReference type="SAM" id="Phobius"/>
    </source>
</evidence>
<dbReference type="InterPro" id="IPR003663">
    <property type="entry name" value="Sugar/inositol_transpt"/>
</dbReference>
<dbReference type="Gene3D" id="1.20.1250.20">
    <property type="entry name" value="MFS general substrate transporter like domains"/>
    <property type="match status" value="1"/>
</dbReference>
<feature type="transmembrane region" description="Helical" evidence="8">
    <location>
        <begin position="438"/>
        <end position="459"/>
    </location>
</feature>
<reference evidence="10 11" key="1">
    <citation type="submission" date="2015-07" db="EMBL/GenBank/DDBJ databases">
        <title>The genome of the fungus Escovopsis weberi, a specialized disease agent of ant agriculture.</title>
        <authorList>
            <person name="de Man T.J."/>
            <person name="Stajich J.E."/>
            <person name="Kubicek C.P."/>
            <person name="Chenthamara K."/>
            <person name="Atanasova L."/>
            <person name="Druzhinina I.S."/>
            <person name="Birnbaum S."/>
            <person name="Barribeau S.M."/>
            <person name="Teiling C."/>
            <person name="Suen G."/>
            <person name="Currie C."/>
            <person name="Gerardo N.M."/>
        </authorList>
    </citation>
    <scope>NUCLEOTIDE SEQUENCE [LARGE SCALE GENOMIC DNA]</scope>
</reference>
<name>A0A0M8MVU9_ESCWE</name>
<organism evidence="10 11">
    <name type="scientific">Escovopsis weberi</name>
    <dbReference type="NCBI Taxonomy" id="150374"/>
    <lineage>
        <taxon>Eukaryota</taxon>
        <taxon>Fungi</taxon>
        <taxon>Dikarya</taxon>
        <taxon>Ascomycota</taxon>
        <taxon>Pezizomycotina</taxon>
        <taxon>Sordariomycetes</taxon>
        <taxon>Hypocreomycetidae</taxon>
        <taxon>Hypocreales</taxon>
        <taxon>Hypocreaceae</taxon>
        <taxon>Escovopsis</taxon>
    </lineage>
</organism>